<organism evidence="1 2">
    <name type="scientific">Geoanaerobacter pelophilus</name>
    <dbReference type="NCBI Taxonomy" id="60036"/>
    <lineage>
        <taxon>Bacteria</taxon>
        <taxon>Pseudomonadati</taxon>
        <taxon>Thermodesulfobacteriota</taxon>
        <taxon>Desulfuromonadia</taxon>
        <taxon>Geobacterales</taxon>
        <taxon>Geobacteraceae</taxon>
        <taxon>Geoanaerobacter</taxon>
    </lineage>
</organism>
<dbReference type="AlphaFoldDB" id="A0AAW4L973"/>
<name>A0AAW4L973_9BACT</name>
<reference evidence="1 2" key="1">
    <citation type="submission" date="2021-05" db="EMBL/GenBank/DDBJ databases">
        <title>The draft genome of Geobacter pelophilus DSM 12255.</title>
        <authorList>
            <person name="Xu Z."/>
            <person name="Masuda Y."/>
            <person name="Itoh H."/>
            <person name="Senoo K."/>
        </authorList>
    </citation>
    <scope>NUCLEOTIDE SEQUENCE [LARGE SCALE GENOMIC DNA]</scope>
    <source>
        <strain evidence="1 2">DSM 12255</strain>
    </source>
</reference>
<evidence type="ECO:0000313" key="2">
    <source>
        <dbReference type="Proteomes" id="UP000811899"/>
    </source>
</evidence>
<dbReference type="RefSeq" id="WP_214173178.1">
    <property type="nucleotide sequence ID" value="NZ_JAHCVJ010000011.1"/>
</dbReference>
<accession>A0AAW4L973</accession>
<protein>
    <submittedName>
        <fullName evidence="1">Uncharacterized protein</fullName>
    </submittedName>
</protein>
<dbReference type="EMBL" id="JAHCVJ010000011">
    <property type="protein sequence ID" value="MBT0666405.1"/>
    <property type="molecule type" value="Genomic_DNA"/>
</dbReference>
<sequence length="144" mass="16728">MRCAFIFGQLLLFILLLEIPAMGDTTHGRLPRGAQFLGIARSDGSDPPFDQHLKTEIDKLVPQLRQLNSEATILIEAFYPEKKGKNRDLQIKMAFSLAEQVHQYLKTKHSLDHDFFVAIWDDSEDKTKYPKIRITTYPRDYFEN</sequence>
<keyword evidence="2" id="KW-1185">Reference proteome</keyword>
<proteinExistence type="predicted"/>
<comment type="caution">
    <text evidence="1">The sequence shown here is derived from an EMBL/GenBank/DDBJ whole genome shotgun (WGS) entry which is preliminary data.</text>
</comment>
<dbReference type="Proteomes" id="UP000811899">
    <property type="component" value="Unassembled WGS sequence"/>
</dbReference>
<evidence type="ECO:0000313" key="1">
    <source>
        <dbReference type="EMBL" id="MBT0666405.1"/>
    </source>
</evidence>
<gene>
    <name evidence="1" type="ORF">KI809_19020</name>
</gene>